<feature type="chain" id="PRO_5046108155" evidence="1">
    <location>
        <begin position="20"/>
        <end position="457"/>
    </location>
</feature>
<dbReference type="Proteomes" id="UP000606600">
    <property type="component" value="Unassembled WGS sequence"/>
</dbReference>
<evidence type="ECO:0000313" key="3">
    <source>
        <dbReference type="EMBL" id="MBD1364920.1"/>
    </source>
</evidence>
<protein>
    <submittedName>
        <fullName evidence="3">Alginate export family protein</fullName>
    </submittedName>
</protein>
<dbReference type="InterPro" id="IPR025388">
    <property type="entry name" value="Alginate_export_dom"/>
</dbReference>
<feature type="domain" description="Alginate export" evidence="2">
    <location>
        <begin position="60"/>
        <end position="442"/>
    </location>
</feature>
<dbReference type="RefSeq" id="WP_191189576.1">
    <property type="nucleotide sequence ID" value="NZ_JACWMY010000006.1"/>
</dbReference>
<proteinExistence type="predicted"/>
<dbReference type="InterPro" id="IPR053728">
    <property type="entry name" value="Alginate_Permeability_Chnl"/>
</dbReference>
<accession>A0ABR7WRI6</accession>
<evidence type="ECO:0000259" key="2">
    <source>
        <dbReference type="Pfam" id="PF13372"/>
    </source>
</evidence>
<keyword evidence="1" id="KW-0732">Signal</keyword>
<dbReference type="Gene3D" id="2.40.160.100">
    <property type="match status" value="1"/>
</dbReference>
<keyword evidence="4" id="KW-1185">Reference proteome</keyword>
<gene>
    <name evidence="3" type="ORF">IDJ77_13945</name>
</gene>
<reference evidence="3 4" key="1">
    <citation type="submission" date="2020-09" db="EMBL/GenBank/DDBJ databases">
        <title>Novel species of Mucilaginibacter isolated from a glacier on the Tibetan Plateau.</title>
        <authorList>
            <person name="Liu Q."/>
            <person name="Xin Y.-H."/>
        </authorList>
    </citation>
    <scope>NUCLEOTIDE SEQUENCE [LARGE SCALE GENOMIC DNA]</scope>
    <source>
        <strain evidence="3 4">ZT4R22</strain>
    </source>
</reference>
<name>A0ABR7WRI6_9SPHI</name>
<comment type="caution">
    <text evidence="3">The sequence shown here is derived from an EMBL/GenBank/DDBJ whole genome shotgun (WGS) entry which is preliminary data.</text>
</comment>
<evidence type="ECO:0000313" key="4">
    <source>
        <dbReference type="Proteomes" id="UP000606600"/>
    </source>
</evidence>
<dbReference type="EMBL" id="JACWMY010000006">
    <property type="protein sequence ID" value="MBD1364920.1"/>
    <property type="molecule type" value="Genomic_DNA"/>
</dbReference>
<sequence length="457" mass="51559">MKTFSITLAIILASLTCFAQTGAFKSSRFDENYAYLAKDTTTNWYHQLKFNPVSRNKQTYFSLGGEVRYQYFYYKNPDWGSSPADNDGFVLSRYLGHVDFHAGRHFRTFVQLQSSLANGQAEDPSAVDNNPLDLHQAFADLSFPFNKSNSLTLRFGRQELSYGSQRLVAVREAPNNRQSFDGAKVMFGSKKVKLDVFYSHYVQAKPNIFDDAFNSNVKFWGSYAVINKVPVLQNVDVYYLGINKKTASFDDGKGREMRHSIGTRIWKNSPTWQYDLEGLYQFGKLGNSTIAAWTASANISYTFDKAALTPLIGLKAEAISGDKNYNDGKLNTFNPLFPKGSYFGLAALIGPSNLLDAHPYVQVSLSKTLTLSEDYDLFWRMSKNDGLYAVNSKLLYSGKNTRSRKIGGQLGTALEYTPNRYLYFRQEITWFSAGDYLKESGPGKDIIMVGSTITFKF</sequence>
<feature type="signal peptide" evidence="1">
    <location>
        <begin position="1"/>
        <end position="19"/>
    </location>
</feature>
<dbReference type="Pfam" id="PF13372">
    <property type="entry name" value="Alginate_exp"/>
    <property type="match status" value="1"/>
</dbReference>
<organism evidence="3 4">
    <name type="scientific">Mucilaginibacter pankratovii</name>
    <dbReference type="NCBI Taxonomy" id="2772110"/>
    <lineage>
        <taxon>Bacteria</taxon>
        <taxon>Pseudomonadati</taxon>
        <taxon>Bacteroidota</taxon>
        <taxon>Sphingobacteriia</taxon>
        <taxon>Sphingobacteriales</taxon>
        <taxon>Sphingobacteriaceae</taxon>
        <taxon>Mucilaginibacter</taxon>
    </lineage>
</organism>
<evidence type="ECO:0000256" key="1">
    <source>
        <dbReference type="SAM" id="SignalP"/>
    </source>
</evidence>